<dbReference type="Proteomes" id="UP001629367">
    <property type="component" value="Unassembled WGS sequence"/>
</dbReference>
<reference evidence="1 2" key="1">
    <citation type="journal article" date="2024" name="Chem. Sci.">
        <title>Discovery of megapolipeptins by genome mining of a Burkholderiales bacteria collection.</title>
        <authorList>
            <person name="Paulo B.S."/>
            <person name="Recchia M.J.J."/>
            <person name="Lee S."/>
            <person name="Fergusson C.H."/>
            <person name="Romanowski S.B."/>
            <person name="Hernandez A."/>
            <person name="Krull N."/>
            <person name="Liu D.Y."/>
            <person name="Cavanagh H."/>
            <person name="Bos A."/>
            <person name="Gray C.A."/>
            <person name="Murphy B.T."/>
            <person name="Linington R.G."/>
            <person name="Eustaquio A.S."/>
        </authorList>
    </citation>
    <scope>NUCLEOTIDE SEQUENCE [LARGE SCALE GENOMIC DNA]</scope>
    <source>
        <strain evidence="1 2">RL17-335-BIF-A</strain>
    </source>
</reference>
<evidence type="ECO:0000313" key="2">
    <source>
        <dbReference type="Proteomes" id="UP001629367"/>
    </source>
</evidence>
<organism evidence="1 2">
    <name type="scientific">Paraburkholderia dilworthii</name>
    <dbReference type="NCBI Taxonomy" id="948106"/>
    <lineage>
        <taxon>Bacteria</taxon>
        <taxon>Pseudomonadati</taxon>
        <taxon>Pseudomonadota</taxon>
        <taxon>Betaproteobacteria</taxon>
        <taxon>Burkholderiales</taxon>
        <taxon>Burkholderiaceae</taxon>
        <taxon>Paraburkholderia</taxon>
    </lineage>
</organism>
<evidence type="ECO:0000313" key="1">
    <source>
        <dbReference type="EMBL" id="MFM0595737.1"/>
    </source>
</evidence>
<dbReference type="RefSeq" id="WP_408215324.1">
    <property type="nucleotide sequence ID" value="NZ_JAQQBZ010000017.1"/>
</dbReference>
<accession>A0ABW9DD52</accession>
<keyword evidence="2" id="KW-1185">Reference proteome</keyword>
<protein>
    <submittedName>
        <fullName evidence="1">Uncharacterized protein</fullName>
    </submittedName>
</protein>
<dbReference type="EMBL" id="JAQQBZ010000017">
    <property type="protein sequence ID" value="MFM0595737.1"/>
    <property type="molecule type" value="Genomic_DNA"/>
</dbReference>
<name>A0ABW9DD52_9BURK</name>
<gene>
    <name evidence="1" type="ORF">PQQ68_22190</name>
</gene>
<comment type="caution">
    <text evidence="1">The sequence shown here is derived from an EMBL/GenBank/DDBJ whole genome shotgun (WGS) entry which is preliminary data.</text>
</comment>
<proteinExistence type="predicted"/>
<sequence>MTNDAPFRVQRMGDRHSHGAAFAIESKVPKTQFFVKVGPCSHTEAVVLSYLQRYRENIALCDYLAVPAFAHDSSSQVLLVEHLNGFNYREIELYNFACEQLNFLATNVEGSKAFIPELLAIVDRGPRSSRAITQDVCLAMKRHPEWPHLCASLADHFSIELPGEGFRGIAEIVIGLCNSALARRIGVELDSIERANSISNFFLGGKNNAKKTLQRMHKQLAFYRVFANYFRIYDAHKENLIISQYVDRSDAVLMDFECAGGGTSSAMMPKTLTVLADAASQAGHAADCLNICNRAVMSHEQELYSNQSFCEQTELLTRELFEPSSFLRKRIIYAGTSFYSAIVKNLREALFLSIVLPTLRRYMRTKDFDADLFGCSEMIGQYQMWKRYYRGLIATPPGTPKKIEGEILELIDFIRDHPDRKPANYLSLRVANKISRIQTFDLSDPSDYALVAKITRPLAKIPCRLFFPDLPDDMAERYITSRLTKTKPPGPKLFVRHMDETFDAVLNFSIPYHTLPINWPSTVSAKIIEDALELWGEELSLSERELRAKLVHNFVNASWLSDT</sequence>